<feature type="compositionally biased region" description="Basic residues" evidence="1">
    <location>
        <begin position="45"/>
        <end position="62"/>
    </location>
</feature>
<evidence type="ECO:0000256" key="1">
    <source>
        <dbReference type="SAM" id="MobiDB-lite"/>
    </source>
</evidence>
<reference evidence="2" key="1">
    <citation type="submission" date="2020-08" db="EMBL/GenBank/DDBJ databases">
        <title>Multicomponent nature underlies the extraordinary mechanical properties of spider dragline silk.</title>
        <authorList>
            <person name="Kono N."/>
            <person name="Nakamura H."/>
            <person name="Mori M."/>
            <person name="Yoshida Y."/>
            <person name="Ohtoshi R."/>
            <person name="Malay A.D."/>
            <person name="Moran D.A.P."/>
            <person name="Tomita M."/>
            <person name="Numata K."/>
            <person name="Arakawa K."/>
        </authorList>
    </citation>
    <scope>NUCLEOTIDE SEQUENCE</scope>
</reference>
<dbReference type="EMBL" id="BMAV01018667">
    <property type="protein sequence ID" value="GFY71191.1"/>
    <property type="molecule type" value="Genomic_DNA"/>
</dbReference>
<comment type="caution">
    <text evidence="2">The sequence shown here is derived from an EMBL/GenBank/DDBJ whole genome shotgun (WGS) entry which is preliminary data.</text>
</comment>
<accession>A0A8X6YHQ2</accession>
<feature type="region of interest" description="Disordered" evidence="1">
    <location>
        <begin position="43"/>
        <end position="70"/>
    </location>
</feature>
<sequence length="95" mass="10703">MTGPQRTHIDPSMANLPLLIAGYQVHSSIYLDPCGLGEGREVYSKKRTTKMQKSTHKKKKPDRRGGLSTKTRTLFSLNICSFLRTPNGKKKDTVR</sequence>
<keyword evidence="3" id="KW-1185">Reference proteome</keyword>
<dbReference type="Proteomes" id="UP000886998">
    <property type="component" value="Unassembled WGS sequence"/>
</dbReference>
<protein>
    <submittedName>
        <fullName evidence="2">Uncharacterized protein</fullName>
    </submittedName>
</protein>
<organism evidence="2 3">
    <name type="scientific">Trichonephila inaurata madagascariensis</name>
    <dbReference type="NCBI Taxonomy" id="2747483"/>
    <lineage>
        <taxon>Eukaryota</taxon>
        <taxon>Metazoa</taxon>
        <taxon>Ecdysozoa</taxon>
        <taxon>Arthropoda</taxon>
        <taxon>Chelicerata</taxon>
        <taxon>Arachnida</taxon>
        <taxon>Araneae</taxon>
        <taxon>Araneomorphae</taxon>
        <taxon>Entelegynae</taxon>
        <taxon>Araneoidea</taxon>
        <taxon>Nephilidae</taxon>
        <taxon>Trichonephila</taxon>
        <taxon>Trichonephila inaurata</taxon>
    </lineage>
</organism>
<proteinExistence type="predicted"/>
<name>A0A8X6YHQ2_9ARAC</name>
<gene>
    <name evidence="2" type="ORF">TNIN_291481</name>
</gene>
<evidence type="ECO:0000313" key="3">
    <source>
        <dbReference type="Proteomes" id="UP000886998"/>
    </source>
</evidence>
<evidence type="ECO:0000313" key="2">
    <source>
        <dbReference type="EMBL" id="GFY71191.1"/>
    </source>
</evidence>
<dbReference type="AlphaFoldDB" id="A0A8X6YHQ2"/>